<protein>
    <submittedName>
        <fullName evidence="2">Uncharacterized protein</fullName>
    </submittedName>
</protein>
<organism evidence="2 3">
    <name type="scientific">Planococcus dechangensis</name>
    <dbReference type="NCBI Taxonomy" id="1176255"/>
    <lineage>
        <taxon>Bacteria</taxon>
        <taxon>Bacillati</taxon>
        <taxon>Bacillota</taxon>
        <taxon>Bacilli</taxon>
        <taxon>Bacillales</taxon>
        <taxon>Caryophanaceae</taxon>
        <taxon>Planococcus</taxon>
    </lineage>
</organism>
<evidence type="ECO:0000313" key="3">
    <source>
        <dbReference type="Proteomes" id="UP001595932"/>
    </source>
</evidence>
<keyword evidence="1" id="KW-0812">Transmembrane</keyword>
<feature type="transmembrane region" description="Helical" evidence="1">
    <location>
        <begin position="6"/>
        <end position="25"/>
    </location>
</feature>
<keyword evidence="3" id="KW-1185">Reference proteome</keyword>
<dbReference type="RefSeq" id="WP_377275987.1">
    <property type="nucleotide sequence ID" value="NZ_JBHSGL010000002.1"/>
</dbReference>
<comment type="caution">
    <text evidence="2">The sequence shown here is derived from an EMBL/GenBank/DDBJ whole genome shotgun (WGS) entry which is preliminary data.</text>
</comment>
<reference evidence="3" key="1">
    <citation type="journal article" date="2019" name="Int. J. Syst. Evol. Microbiol.">
        <title>The Global Catalogue of Microorganisms (GCM) 10K type strain sequencing project: providing services to taxonomists for standard genome sequencing and annotation.</title>
        <authorList>
            <consortium name="The Broad Institute Genomics Platform"/>
            <consortium name="The Broad Institute Genome Sequencing Center for Infectious Disease"/>
            <person name="Wu L."/>
            <person name="Ma J."/>
        </authorList>
    </citation>
    <scope>NUCLEOTIDE SEQUENCE [LARGE SCALE GENOMIC DNA]</scope>
    <source>
        <strain evidence="3">CGMCC 1.12151</strain>
    </source>
</reference>
<sequence length="81" mass="9048">MKGFLSLVTVTLITVFCGLIIMAFYSEPFDNWQNQERLQAYTETRENTVPARLGEIQHVQTTEAPQPAIAYTASVRSCPGP</sequence>
<keyword evidence="1" id="KW-0472">Membrane</keyword>
<evidence type="ECO:0000313" key="2">
    <source>
        <dbReference type="EMBL" id="MFC4711476.1"/>
    </source>
</evidence>
<keyword evidence="1" id="KW-1133">Transmembrane helix</keyword>
<accession>A0ABV9M8P3</accession>
<proteinExistence type="predicted"/>
<dbReference type="Proteomes" id="UP001595932">
    <property type="component" value="Unassembled WGS sequence"/>
</dbReference>
<evidence type="ECO:0000256" key="1">
    <source>
        <dbReference type="SAM" id="Phobius"/>
    </source>
</evidence>
<name>A0ABV9M8P3_9BACL</name>
<dbReference type="EMBL" id="JBHSGL010000002">
    <property type="protein sequence ID" value="MFC4711476.1"/>
    <property type="molecule type" value="Genomic_DNA"/>
</dbReference>
<gene>
    <name evidence="2" type="ORF">ACFO5U_01315</name>
</gene>